<dbReference type="Proteomes" id="UP000700212">
    <property type="component" value="Unassembled WGS sequence"/>
</dbReference>
<organism evidence="3 4">
    <name type="scientific">Metalysinibacillus jejuensis</name>
    <dbReference type="NCBI Taxonomy" id="914327"/>
    <lineage>
        <taxon>Bacteria</taxon>
        <taxon>Bacillati</taxon>
        <taxon>Bacillota</taxon>
        <taxon>Bacilli</taxon>
        <taxon>Bacillales</taxon>
        <taxon>Caryophanaceae</taxon>
        <taxon>Metalysinibacillus</taxon>
    </lineage>
</organism>
<dbReference type="Pfam" id="PF07238">
    <property type="entry name" value="PilZ"/>
    <property type="match status" value="1"/>
</dbReference>
<dbReference type="GO" id="GO:0035438">
    <property type="term" value="F:cyclic-di-GMP binding"/>
    <property type="evidence" value="ECO:0007669"/>
    <property type="project" value="InterPro"/>
</dbReference>
<dbReference type="Pfam" id="PF12945">
    <property type="entry name" value="PilZNR"/>
    <property type="match status" value="1"/>
</dbReference>
<name>A0A921T5C6_9BACL</name>
<reference evidence="3" key="2">
    <citation type="submission" date="2021-09" db="EMBL/GenBank/DDBJ databases">
        <authorList>
            <person name="Gilroy R."/>
        </authorList>
    </citation>
    <scope>NUCLEOTIDE SEQUENCE</scope>
    <source>
        <strain evidence="3">CHK160-4876</strain>
    </source>
</reference>
<dbReference type="InterPro" id="IPR009875">
    <property type="entry name" value="PilZ_domain"/>
</dbReference>
<reference evidence="3" key="1">
    <citation type="journal article" date="2021" name="PeerJ">
        <title>Extensive microbial diversity within the chicken gut microbiome revealed by metagenomics and culture.</title>
        <authorList>
            <person name="Gilroy R."/>
            <person name="Ravi A."/>
            <person name="Getino M."/>
            <person name="Pursley I."/>
            <person name="Horton D.L."/>
            <person name="Alikhan N.F."/>
            <person name="Baker D."/>
            <person name="Gharbi K."/>
            <person name="Hall N."/>
            <person name="Watson M."/>
            <person name="Adriaenssens E.M."/>
            <person name="Foster-Nyarko E."/>
            <person name="Jarju S."/>
            <person name="Secka A."/>
            <person name="Antonio M."/>
            <person name="Oren A."/>
            <person name="Chaudhuri R.R."/>
            <person name="La Ragione R."/>
            <person name="Hildebrand F."/>
            <person name="Pallen M.J."/>
        </authorList>
    </citation>
    <scope>NUCLEOTIDE SEQUENCE</scope>
    <source>
        <strain evidence="3">CHK160-4876</strain>
    </source>
</reference>
<gene>
    <name evidence="3" type="ORF">K8V30_08120</name>
</gene>
<evidence type="ECO:0000259" key="1">
    <source>
        <dbReference type="Pfam" id="PF07238"/>
    </source>
</evidence>
<dbReference type="AlphaFoldDB" id="A0A921T5C6"/>
<sequence length="218" mass="25054">MDLKAGTLLFLEPTHTERIERFRCKVAEVTDEGIFVDYPVNTLTKKTAFLVDGMQFRVTYSVDNLHSYAFYTDIIGRRVIGNIPMMILAKPDPTTIQKIQRREYVRVETQVDIALTVEGKHYQYVTEDISAGGVAIKLRHDLTTLKEGMKVQATIVLPFADGSISYVTTDANVVRIFEKEPMHLASVQFTDTDDLDKQHIVRFCFERQLAERKREVEF</sequence>
<dbReference type="EMBL" id="DYTV01000103">
    <property type="protein sequence ID" value="HJH11628.1"/>
    <property type="molecule type" value="Genomic_DNA"/>
</dbReference>
<protein>
    <submittedName>
        <fullName evidence="3">PilZ domain-containing protein</fullName>
    </submittedName>
</protein>
<dbReference type="SUPFAM" id="SSF141371">
    <property type="entry name" value="PilZ domain-like"/>
    <property type="match status" value="1"/>
</dbReference>
<proteinExistence type="predicted"/>
<dbReference type="RefSeq" id="WP_108306701.1">
    <property type="nucleotide sequence ID" value="NZ_QAFW01000011.1"/>
</dbReference>
<comment type="caution">
    <text evidence="3">The sequence shown here is derived from an EMBL/GenBank/DDBJ whole genome shotgun (WGS) entry which is preliminary data.</text>
</comment>
<dbReference type="Gene3D" id="2.40.10.220">
    <property type="entry name" value="predicted glycosyltransferase like domains"/>
    <property type="match status" value="1"/>
</dbReference>
<evidence type="ECO:0000313" key="4">
    <source>
        <dbReference type="Proteomes" id="UP000700212"/>
    </source>
</evidence>
<dbReference type="OrthoDB" id="1951449at2"/>
<feature type="domain" description="Type III secretion system flagellar brake protein YcgR PilZN" evidence="2">
    <location>
        <begin position="5"/>
        <end position="91"/>
    </location>
</feature>
<dbReference type="InterPro" id="IPR009926">
    <property type="entry name" value="T3SS_YcgR_PilZN"/>
</dbReference>
<evidence type="ECO:0000313" key="3">
    <source>
        <dbReference type="EMBL" id="HJH11628.1"/>
    </source>
</evidence>
<accession>A0A921T5C6</accession>
<evidence type="ECO:0000259" key="2">
    <source>
        <dbReference type="Pfam" id="PF12945"/>
    </source>
</evidence>
<feature type="domain" description="PilZ" evidence="1">
    <location>
        <begin position="100"/>
        <end position="206"/>
    </location>
</feature>